<reference evidence="6" key="1">
    <citation type="submission" date="2018-05" db="EMBL/GenBank/DDBJ databases">
        <authorList>
            <person name="Lanie J.A."/>
            <person name="Ng W.-L."/>
            <person name="Kazmierczak K.M."/>
            <person name="Andrzejewski T.M."/>
            <person name="Davidsen T.M."/>
            <person name="Wayne K.J."/>
            <person name="Tettelin H."/>
            <person name="Glass J.I."/>
            <person name="Rusch D."/>
            <person name="Podicherti R."/>
            <person name="Tsui H.-C.T."/>
            <person name="Winkler M.E."/>
        </authorList>
    </citation>
    <scope>NUCLEOTIDE SEQUENCE</scope>
</reference>
<evidence type="ECO:0008006" key="7">
    <source>
        <dbReference type="Google" id="ProtNLM"/>
    </source>
</evidence>
<evidence type="ECO:0000256" key="3">
    <source>
        <dbReference type="ARBA" id="ARBA00022832"/>
    </source>
</evidence>
<organism evidence="6">
    <name type="scientific">marine metagenome</name>
    <dbReference type="NCBI Taxonomy" id="408172"/>
    <lineage>
        <taxon>unclassified sequences</taxon>
        <taxon>metagenomes</taxon>
        <taxon>ecological metagenomes</taxon>
    </lineage>
</organism>
<comment type="pathway">
    <text evidence="1">Lipid metabolism; fatty acid beta-oxidation.</text>
</comment>
<keyword evidence="4" id="KW-0443">Lipid metabolism</keyword>
<dbReference type="AlphaFoldDB" id="A0A382WFK5"/>
<dbReference type="FunFam" id="1.10.12.10:FF:000004">
    <property type="entry name" value="Delta3,5-delta2,4-dienoyl-CoA isomerase"/>
    <property type="match status" value="1"/>
</dbReference>
<dbReference type="GO" id="GO:0006635">
    <property type="term" value="P:fatty acid beta-oxidation"/>
    <property type="evidence" value="ECO:0007669"/>
    <property type="project" value="UniProtKB-UniPathway"/>
</dbReference>
<dbReference type="PANTHER" id="PTHR43149">
    <property type="entry name" value="ENOYL-COA HYDRATASE"/>
    <property type="match status" value="1"/>
</dbReference>
<evidence type="ECO:0000256" key="5">
    <source>
        <dbReference type="ARBA" id="ARBA00023235"/>
    </source>
</evidence>
<comment type="similarity">
    <text evidence="2">Belongs to the enoyl-CoA hydratase/isomerase family.</text>
</comment>
<dbReference type="InterPro" id="IPR014748">
    <property type="entry name" value="Enoyl-CoA_hydra_C"/>
</dbReference>
<name>A0A382WFK5_9ZZZZ</name>
<keyword evidence="3" id="KW-0276">Fatty acid metabolism</keyword>
<evidence type="ECO:0000256" key="2">
    <source>
        <dbReference type="ARBA" id="ARBA00005254"/>
    </source>
</evidence>
<feature type="non-terminal residue" evidence="6">
    <location>
        <position position="1"/>
    </location>
</feature>
<dbReference type="UniPathway" id="UPA00659"/>
<gene>
    <name evidence="6" type="ORF">METZ01_LOCUS409999</name>
</gene>
<accession>A0A382WFK5</accession>
<sequence length="97" mass="10811">VGLVNEVFSDRESLLDGVVEIAEEIASKSPLAIWGSKEMITYSRDHSTSDSLNYIATWQSGMFQPADMKEAFQAKAENRRSEFDDLLPLNKGLDEGI</sequence>
<dbReference type="InterPro" id="IPR045002">
    <property type="entry name" value="Ech1-like"/>
</dbReference>
<evidence type="ECO:0000256" key="4">
    <source>
        <dbReference type="ARBA" id="ARBA00023098"/>
    </source>
</evidence>
<dbReference type="SUPFAM" id="SSF52096">
    <property type="entry name" value="ClpP/crotonase"/>
    <property type="match status" value="1"/>
</dbReference>
<evidence type="ECO:0000313" key="6">
    <source>
        <dbReference type="EMBL" id="SVD57145.1"/>
    </source>
</evidence>
<protein>
    <recommendedName>
        <fullName evidence="7">Enoyl-CoA hydratase</fullName>
    </recommendedName>
</protein>
<dbReference type="InterPro" id="IPR029045">
    <property type="entry name" value="ClpP/crotonase-like_dom_sf"/>
</dbReference>
<proteinExistence type="inferred from homology"/>
<dbReference type="GO" id="GO:0016853">
    <property type="term" value="F:isomerase activity"/>
    <property type="evidence" value="ECO:0007669"/>
    <property type="project" value="UniProtKB-KW"/>
</dbReference>
<dbReference type="Gene3D" id="1.10.12.10">
    <property type="entry name" value="Lyase 2-enoyl-coa Hydratase, Chain A, domain 2"/>
    <property type="match status" value="1"/>
</dbReference>
<dbReference type="EMBL" id="UINC01159191">
    <property type="protein sequence ID" value="SVD57145.1"/>
    <property type="molecule type" value="Genomic_DNA"/>
</dbReference>
<keyword evidence="5" id="KW-0413">Isomerase</keyword>
<evidence type="ECO:0000256" key="1">
    <source>
        <dbReference type="ARBA" id="ARBA00005005"/>
    </source>
</evidence>